<gene>
    <name evidence="6" type="ORF">POL72_16370</name>
</gene>
<sequence>MPPRGTKDATPSHSAAAGAFLSILTFADQLAPGAASRLRAEVLAGIALDGVDARGPAEKLPELLAAAVELTRVDDLGLRLAKAADPRRFGVATYAASTSPTLRAAYERAARYFRLWNEGVRLELERDRAARLTSIVLRSQGKTAMAAPEGRRQLAELGSATMLMLGRSFTGAPISPARVELASAAPADVRPHERIFAAPIAWSAPVPRLIFDDAALDQPLPQHDAVLQEIVSRSAEALLAALATKETWSARTREALLGLLRDGSPDIARVAKSLGTSRRTLQRRLTSEGQTFESVIDQVRYEMAAGLLADEQRSIAEVAWLVGFRELSAFYRAFRRWSGRTPAEYRASLSPGATTQPRPDEAPARRVP</sequence>
<comment type="caution">
    <text evidence="6">The sequence shown here is derived from an EMBL/GenBank/DDBJ whole genome shotgun (WGS) entry which is preliminary data.</text>
</comment>
<dbReference type="SMART" id="SM00342">
    <property type="entry name" value="HTH_ARAC"/>
    <property type="match status" value="1"/>
</dbReference>
<reference evidence="6 7" key="1">
    <citation type="submission" date="2023-01" db="EMBL/GenBank/DDBJ databases">
        <title>Minimal conservation of predation-associated metabolite biosynthetic gene clusters underscores biosynthetic potential of Myxococcota including descriptions for ten novel species: Archangium lansinium sp. nov., Myxococcus landrumus sp. nov., Nannocystis bai.</title>
        <authorList>
            <person name="Ahearne A."/>
            <person name="Stevens C."/>
            <person name="Dowd S."/>
        </authorList>
    </citation>
    <scope>NUCLEOTIDE SEQUENCE [LARGE SCALE GENOMIC DNA]</scope>
    <source>
        <strain evidence="6 7">WIWO2</strain>
    </source>
</reference>
<evidence type="ECO:0000256" key="4">
    <source>
        <dbReference type="SAM" id="MobiDB-lite"/>
    </source>
</evidence>
<keyword evidence="2" id="KW-0238">DNA-binding</keyword>
<feature type="region of interest" description="Disordered" evidence="4">
    <location>
        <begin position="344"/>
        <end position="368"/>
    </location>
</feature>
<accession>A0ABT5BYT8</accession>
<evidence type="ECO:0000313" key="6">
    <source>
        <dbReference type="EMBL" id="MDC0679320.1"/>
    </source>
</evidence>
<keyword evidence="7" id="KW-1185">Reference proteome</keyword>
<keyword evidence="3" id="KW-0804">Transcription</keyword>
<dbReference type="PROSITE" id="PS01124">
    <property type="entry name" value="HTH_ARAC_FAMILY_2"/>
    <property type="match status" value="1"/>
</dbReference>
<dbReference type="Pfam" id="PF12833">
    <property type="entry name" value="HTH_18"/>
    <property type="match status" value="1"/>
</dbReference>
<evidence type="ECO:0000313" key="7">
    <source>
        <dbReference type="Proteomes" id="UP001217485"/>
    </source>
</evidence>
<dbReference type="PANTHER" id="PTHR47894:SF1">
    <property type="entry name" value="HTH-TYPE TRANSCRIPTIONAL REGULATOR VQSM"/>
    <property type="match status" value="1"/>
</dbReference>
<evidence type="ECO:0000256" key="1">
    <source>
        <dbReference type="ARBA" id="ARBA00023015"/>
    </source>
</evidence>
<dbReference type="EMBL" id="JAQNDK010000002">
    <property type="protein sequence ID" value="MDC0679320.1"/>
    <property type="molecule type" value="Genomic_DNA"/>
</dbReference>
<organism evidence="6 7">
    <name type="scientific">Sorangium atrum</name>
    <dbReference type="NCBI Taxonomy" id="2995308"/>
    <lineage>
        <taxon>Bacteria</taxon>
        <taxon>Pseudomonadati</taxon>
        <taxon>Myxococcota</taxon>
        <taxon>Polyangia</taxon>
        <taxon>Polyangiales</taxon>
        <taxon>Polyangiaceae</taxon>
        <taxon>Sorangium</taxon>
    </lineage>
</organism>
<dbReference type="PANTHER" id="PTHR47894">
    <property type="entry name" value="HTH-TYPE TRANSCRIPTIONAL REGULATOR GADX"/>
    <property type="match status" value="1"/>
</dbReference>
<feature type="domain" description="HTH araC/xylS-type" evidence="5">
    <location>
        <begin position="250"/>
        <end position="348"/>
    </location>
</feature>
<evidence type="ECO:0000256" key="2">
    <source>
        <dbReference type="ARBA" id="ARBA00023125"/>
    </source>
</evidence>
<name>A0ABT5BYT8_9BACT</name>
<keyword evidence="1" id="KW-0805">Transcription regulation</keyword>
<dbReference type="RefSeq" id="WP_272096285.1">
    <property type="nucleotide sequence ID" value="NZ_JAQNDK010000002.1"/>
</dbReference>
<dbReference type="Pfam" id="PF12625">
    <property type="entry name" value="Arabinose_bd"/>
    <property type="match status" value="1"/>
</dbReference>
<dbReference type="Gene3D" id="1.10.10.60">
    <property type="entry name" value="Homeodomain-like"/>
    <property type="match status" value="1"/>
</dbReference>
<proteinExistence type="predicted"/>
<feature type="compositionally biased region" description="Basic and acidic residues" evidence="4">
    <location>
        <begin position="358"/>
        <end position="368"/>
    </location>
</feature>
<dbReference type="PRINTS" id="PR00032">
    <property type="entry name" value="HTHARAC"/>
</dbReference>
<dbReference type="Proteomes" id="UP001217485">
    <property type="component" value="Unassembled WGS sequence"/>
</dbReference>
<evidence type="ECO:0000256" key="3">
    <source>
        <dbReference type="ARBA" id="ARBA00023163"/>
    </source>
</evidence>
<dbReference type="InterPro" id="IPR032687">
    <property type="entry name" value="AraC-type_N"/>
</dbReference>
<evidence type="ECO:0000259" key="5">
    <source>
        <dbReference type="PROSITE" id="PS01124"/>
    </source>
</evidence>
<dbReference type="SUPFAM" id="SSF46689">
    <property type="entry name" value="Homeodomain-like"/>
    <property type="match status" value="1"/>
</dbReference>
<dbReference type="InterPro" id="IPR020449">
    <property type="entry name" value="Tscrpt_reg_AraC-type_HTH"/>
</dbReference>
<dbReference type="InterPro" id="IPR009057">
    <property type="entry name" value="Homeodomain-like_sf"/>
</dbReference>
<dbReference type="InterPro" id="IPR018060">
    <property type="entry name" value="HTH_AraC"/>
</dbReference>
<protein>
    <submittedName>
        <fullName evidence="6">AraC family transcriptional regulator</fullName>
    </submittedName>
</protein>